<keyword evidence="2" id="KW-1185">Reference proteome</keyword>
<proteinExistence type="predicted"/>
<comment type="caution">
    <text evidence="1">The sequence shown here is derived from an EMBL/GenBank/DDBJ whole genome shotgun (WGS) entry which is preliminary data.</text>
</comment>
<name>A0AAN9PQ19_CANGL</name>
<reference evidence="1 2" key="1">
    <citation type="submission" date="2024-01" db="EMBL/GenBank/DDBJ databases">
        <title>The genomes of 5 underutilized Papilionoideae crops provide insights into root nodulation and disease resistanc.</title>
        <authorList>
            <person name="Jiang F."/>
        </authorList>
    </citation>
    <scope>NUCLEOTIDE SEQUENCE [LARGE SCALE GENOMIC DNA]</scope>
    <source>
        <strain evidence="1">LVBAO_FW01</strain>
        <tissue evidence="1">Leaves</tissue>
    </source>
</reference>
<evidence type="ECO:0000313" key="1">
    <source>
        <dbReference type="EMBL" id="KAK7305687.1"/>
    </source>
</evidence>
<organism evidence="1 2">
    <name type="scientific">Canavalia gladiata</name>
    <name type="common">Sword bean</name>
    <name type="synonym">Dolichos gladiatus</name>
    <dbReference type="NCBI Taxonomy" id="3824"/>
    <lineage>
        <taxon>Eukaryota</taxon>
        <taxon>Viridiplantae</taxon>
        <taxon>Streptophyta</taxon>
        <taxon>Embryophyta</taxon>
        <taxon>Tracheophyta</taxon>
        <taxon>Spermatophyta</taxon>
        <taxon>Magnoliopsida</taxon>
        <taxon>eudicotyledons</taxon>
        <taxon>Gunneridae</taxon>
        <taxon>Pentapetalae</taxon>
        <taxon>rosids</taxon>
        <taxon>fabids</taxon>
        <taxon>Fabales</taxon>
        <taxon>Fabaceae</taxon>
        <taxon>Papilionoideae</taxon>
        <taxon>50 kb inversion clade</taxon>
        <taxon>NPAAA clade</taxon>
        <taxon>indigoferoid/millettioid clade</taxon>
        <taxon>Phaseoleae</taxon>
        <taxon>Canavalia</taxon>
    </lineage>
</organism>
<dbReference type="AlphaFoldDB" id="A0AAN9PQ19"/>
<evidence type="ECO:0000313" key="2">
    <source>
        <dbReference type="Proteomes" id="UP001367508"/>
    </source>
</evidence>
<gene>
    <name evidence="1" type="ORF">VNO77_43596</name>
</gene>
<accession>A0AAN9PQ19</accession>
<dbReference type="Proteomes" id="UP001367508">
    <property type="component" value="Unassembled WGS sequence"/>
</dbReference>
<dbReference type="EMBL" id="JAYMYQ010000011">
    <property type="protein sequence ID" value="KAK7305687.1"/>
    <property type="molecule type" value="Genomic_DNA"/>
</dbReference>
<protein>
    <submittedName>
        <fullName evidence="1">Uncharacterized protein</fullName>
    </submittedName>
</protein>
<sequence>MQQVHRKCICGNSLHLCCETCGHPLVHKQIALFFKQSELCSCKSGGRAEQPYEYLYTLCVLSRDNALLAKKEEGKLQLFPPYLLCDMIILFNGQTCEWGNPGKETNVVRVGNDSWDRGHKCLTVVGHRVMKISINNLATKLFS</sequence>